<accession>A0A838CK23</accession>
<comment type="caution">
    <text evidence="2">The sequence shown here is derived from an EMBL/GenBank/DDBJ whole genome shotgun (WGS) entry which is preliminary data.</text>
</comment>
<dbReference type="Proteomes" id="UP000581408">
    <property type="component" value="Unassembled WGS sequence"/>
</dbReference>
<dbReference type="EMBL" id="JABFED010000006">
    <property type="protein sequence ID" value="MBA1838021.1"/>
    <property type="molecule type" value="Genomic_DNA"/>
</dbReference>
<evidence type="ECO:0000313" key="4">
    <source>
        <dbReference type="Proteomes" id="UP000581408"/>
    </source>
</evidence>
<dbReference type="AlphaFoldDB" id="A0A7H0KCI1"/>
<dbReference type="EMBL" id="JABFEE010000005">
    <property type="protein sequence ID" value="MBA1835287.1"/>
    <property type="molecule type" value="Genomic_DNA"/>
</dbReference>
<sequence>MSWVMGLSPWLQVPVILAVAAPVCGAASYVLLRAVDAFSRAAARLFSRR</sequence>
<evidence type="ECO:0000313" key="1">
    <source>
        <dbReference type="EMBL" id="MBA1835287.1"/>
    </source>
</evidence>
<dbReference type="Proteomes" id="UP000577408">
    <property type="component" value="Unassembled WGS sequence"/>
</dbReference>
<proteinExistence type="predicted"/>
<dbReference type="RefSeq" id="WP_181192754.1">
    <property type="nucleotide sequence ID" value="NZ_JABFED010000006.1"/>
</dbReference>
<gene>
    <name evidence="2" type="ORF">HMA55_08995</name>
    <name evidence="1" type="ORF">HMC16_06055</name>
</gene>
<keyword evidence="3" id="KW-1185">Reference proteome</keyword>
<name>A0A7H0KCI1_9CORY</name>
<protein>
    <submittedName>
        <fullName evidence="2">Uncharacterized protein</fullName>
    </submittedName>
</protein>
<reference evidence="3 4" key="1">
    <citation type="submission" date="2020-05" db="EMBL/GenBank/DDBJ databases">
        <title>Descriptions of Corynebacterium xxxx sp. nov., Corynebacterium yyyy sp. nov. and Corynebacterium zzzz sp. nov.</title>
        <authorList>
            <person name="Zhang G."/>
        </authorList>
    </citation>
    <scope>NUCLEOTIDE SEQUENCE [LARGE SCALE GENOMIC DNA]</scope>
    <source>
        <strain evidence="2">Zg-913</strain>
        <strain evidence="3">zg-913</strain>
        <strain evidence="1">Zg-915</strain>
        <strain evidence="4">zg-915</strain>
    </source>
</reference>
<evidence type="ECO:0000313" key="3">
    <source>
        <dbReference type="Proteomes" id="UP000577408"/>
    </source>
</evidence>
<evidence type="ECO:0000313" key="2">
    <source>
        <dbReference type="EMBL" id="MBA1838021.1"/>
    </source>
</evidence>
<organism evidence="2 3">
    <name type="scientific">Corynebacterium wankanglinii</name>
    <dbReference type="NCBI Taxonomy" id="2735136"/>
    <lineage>
        <taxon>Bacteria</taxon>
        <taxon>Bacillati</taxon>
        <taxon>Actinomycetota</taxon>
        <taxon>Actinomycetes</taxon>
        <taxon>Mycobacteriales</taxon>
        <taxon>Corynebacteriaceae</taxon>
        <taxon>Corynebacterium</taxon>
    </lineage>
</organism>
<accession>A0A7H0KCI1</accession>